<dbReference type="Proteomes" id="UP000000933">
    <property type="component" value="Chromosome"/>
</dbReference>
<accession>D5HAR9</accession>
<dbReference type="GO" id="GO:0016491">
    <property type="term" value="F:oxidoreductase activity"/>
    <property type="evidence" value="ECO:0007669"/>
    <property type="project" value="UniProtKB-KW"/>
</dbReference>
<sequence>MLQECTTTMPGKLLQQSRLKYMKFVTLPSSHSSARDRSIMNRVGGKSALITGGGKGIGRAVAELLAEEGAQIAITDIDAEGGATTVDRITAAGGEAAFFEHDVTSEGDWERVVDAVQDTFGGPDILVNNAGIYHIEPVDEMDVEDWKHLMDINVTGVFLGLKHCTPLMREQGQGSVINLSSVAGIIGLSGHTCYGASKGAVRTMTKDAAIELADTGVRVNSLHPAYIDTQMADYGAEVQGATKDELDAMHPIGHMGEPEDVAYAVLYLASDESKFMTGSEMVLDGGLTAQ</sequence>
<evidence type="ECO:0000313" key="6">
    <source>
        <dbReference type="Proteomes" id="UP000000933"/>
    </source>
</evidence>
<keyword evidence="2" id="KW-0560">Oxidoreductase</keyword>
<comment type="similarity">
    <text evidence="1">Belongs to the short-chain dehydrogenases/reductases (SDR) family.</text>
</comment>
<proteinExistence type="inferred from homology"/>
<dbReference type="PANTHER" id="PTHR24321:SF8">
    <property type="entry name" value="ESTRADIOL 17-BETA-DEHYDROGENASE 8-RELATED"/>
    <property type="match status" value="1"/>
</dbReference>
<evidence type="ECO:0000256" key="1">
    <source>
        <dbReference type="ARBA" id="ARBA00006484"/>
    </source>
</evidence>
<dbReference type="Pfam" id="PF13561">
    <property type="entry name" value="adh_short_C2"/>
    <property type="match status" value="1"/>
</dbReference>
<feature type="domain" description="Ketoreductase" evidence="4">
    <location>
        <begin position="46"/>
        <end position="226"/>
    </location>
</feature>
<gene>
    <name evidence="5" type="ordered locus">SRM_02203</name>
</gene>
<evidence type="ECO:0000259" key="4">
    <source>
        <dbReference type="SMART" id="SM00822"/>
    </source>
</evidence>
<organism evidence="5 6">
    <name type="scientific">Salinibacter ruber (strain M8)</name>
    <dbReference type="NCBI Taxonomy" id="761659"/>
    <lineage>
        <taxon>Bacteria</taxon>
        <taxon>Pseudomonadati</taxon>
        <taxon>Rhodothermota</taxon>
        <taxon>Rhodothermia</taxon>
        <taxon>Rhodothermales</taxon>
        <taxon>Salinibacteraceae</taxon>
        <taxon>Salinibacter</taxon>
    </lineage>
</organism>
<dbReference type="NCBIfam" id="NF005559">
    <property type="entry name" value="PRK07231.1"/>
    <property type="match status" value="1"/>
</dbReference>
<dbReference type="PRINTS" id="PR00080">
    <property type="entry name" value="SDRFAMILY"/>
</dbReference>
<dbReference type="KEGG" id="srm:SRM_02203"/>
<protein>
    <submittedName>
        <fullName evidence="5">Dehydrogenase</fullName>
    </submittedName>
</protein>
<name>D5HAR9_SALRM</name>
<dbReference type="SUPFAM" id="SSF51735">
    <property type="entry name" value="NAD(P)-binding Rossmann-fold domains"/>
    <property type="match status" value="1"/>
</dbReference>
<dbReference type="FunFam" id="3.40.50.720:FF:000084">
    <property type="entry name" value="Short-chain dehydrogenase reductase"/>
    <property type="match status" value="1"/>
</dbReference>
<dbReference type="InterPro" id="IPR020904">
    <property type="entry name" value="Sc_DH/Rdtase_CS"/>
</dbReference>
<dbReference type="PRINTS" id="PR00081">
    <property type="entry name" value="GDHRDH"/>
</dbReference>
<reference evidence="6" key="2">
    <citation type="submission" date="2010-04" db="EMBL/GenBank/DDBJ databases">
        <title>Genome sequence of Salinibacter ruber M8.</title>
        <authorList>
            <consortium name="Genoscope"/>
        </authorList>
    </citation>
    <scope>NUCLEOTIDE SEQUENCE [LARGE SCALE GENOMIC DNA]</scope>
    <source>
        <strain evidence="6">M8</strain>
    </source>
</reference>
<dbReference type="PANTHER" id="PTHR24321">
    <property type="entry name" value="DEHYDROGENASES, SHORT CHAIN"/>
    <property type="match status" value="1"/>
</dbReference>
<dbReference type="InterPro" id="IPR036291">
    <property type="entry name" value="NAD(P)-bd_dom_sf"/>
</dbReference>
<dbReference type="Gene3D" id="3.40.50.720">
    <property type="entry name" value="NAD(P)-binding Rossmann-like Domain"/>
    <property type="match status" value="1"/>
</dbReference>
<evidence type="ECO:0000256" key="3">
    <source>
        <dbReference type="ARBA" id="ARBA00023027"/>
    </source>
</evidence>
<dbReference type="InterPro" id="IPR057326">
    <property type="entry name" value="KR_dom"/>
</dbReference>
<dbReference type="SMART" id="SM00822">
    <property type="entry name" value="PKS_KR"/>
    <property type="match status" value="1"/>
</dbReference>
<keyword evidence="3" id="KW-0520">NAD</keyword>
<evidence type="ECO:0000313" key="5">
    <source>
        <dbReference type="EMBL" id="CBH25124.1"/>
    </source>
</evidence>
<reference evidence="5 6" key="1">
    <citation type="journal article" date="2010" name="ISME J.">
        <title>Fine-scale evolution: genomic, phenotypic and ecological differentiation in two coexisting Salinibacter ruber strains.</title>
        <authorList>
            <person name="Pena A."/>
            <person name="Teeling H."/>
            <person name="Huerta-Cepas J."/>
            <person name="Santos F."/>
            <person name="Yarza P."/>
            <person name="Brito-Echeverria J."/>
            <person name="Lucio M."/>
            <person name="Schmitt-Kopplin P."/>
            <person name="Meseguer I."/>
            <person name="Schenowitz C."/>
            <person name="Dossat C."/>
            <person name="Barbe V."/>
            <person name="Dopazo J."/>
            <person name="Rossello-Mora R."/>
            <person name="Schuler M."/>
            <person name="Glockner F.O."/>
            <person name="Amann R."/>
            <person name="Gabaldon T."/>
            <person name="Anton J."/>
        </authorList>
    </citation>
    <scope>NUCLEOTIDE SEQUENCE [LARGE SCALE GENOMIC DNA]</scope>
    <source>
        <strain evidence="5 6">M8</strain>
    </source>
</reference>
<dbReference type="PATRIC" id="fig|761659.10.peg.2397"/>
<dbReference type="PROSITE" id="PS00061">
    <property type="entry name" value="ADH_SHORT"/>
    <property type="match status" value="1"/>
</dbReference>
<dbReference type="EMBL" id="FP565814">
    <property type="protein sequence ID" value="CBH25124.1"/>
    <property type="molecule type" value="Genomic_DNA"/>
</dbReference>
<dbReference type="InterPro" id="IPR002347">
    <property type="entry name" value="SDR_fam"/>
</dbReference>
<dbReference type="AlphaFoldDB" id="D5HAR9"/>
<dbReference type="HOGENOM" id="CLU_010194_1_0_10"/>
<evidence type="ECO:0000256" key="2">
    <source>
        <dbReference type="ARBA" id="ARBA00023002"/>
    </source>
</evidence>